<keyword evidence="1" id="KW-1133">Transmembrane helix</keyword>
<accession>A0A1S1LIQ7</accession>
<comment type="caution">
    <text evidence="2">The sequence shown here is derived from an EMBL/GenBank/DDBJ whole genome shotgun (WGS) entry which is preliminary data.</text>
</comment>
<dbReference type="EMBL" id="MLIQ01000042">
    <property type="protein sequence ID" value="OHU47222.1"/>
    <property type="molecule type" value="Genomic_DNA"/>
</dbReference>
<keyword evidence="1" id="KW-0472">Membrane</keyword>
<evidence type="ECO:0000256" key="1">
    <source>
        <dbReference type="SAM" id="Phobius"/>
    </source>
</evidence>
<protein>
    <submittedName>
        <fullName evidence="2">Uncharacterized protein</fullName>
    </submittedName>
</protein>
<evidence type="ECO:0000313" key="2">
    <source>
        <dbReference type="EMBL" id="OHU47222.1"/>
    </source>
</evidence>
<dbReference type="Proteomes" id="UP000180043">
    <property type="component" value="Unassembled WGS sequence"/>
</dbReference>
<dbReference type="RefSeq" id="WP_070947840.1">
    <property type="nucleotide sequence ID" value="NZ_MLIQ01000042.1"/>
</dbReference>
<reference evidence="2 3" key="1">
    <citation type="submission" date="2016-10" db="EMBL/GenBank/DDBJ databases">
        <title>Evaluation of Human, Veterinary and Environmental Mycobacterium chelonae Isolates by Core Genome Phylogenomic Analysis, Targeted Gene Comparison, and Anti-microbial Susceptibility Patterns: A Tale of Mistaken Identities.</title>
        <authorList>
            <person name="Fogelson S.B."/>
            <person name="Camus A.C."/>
            <person name="Lorenz W."/>
            <person name="Vasireddy R."/>
            <person name="Vasireddy S."/>
            <person name="Smith T."/>
            <person name="Brown-Elliott B.A."/>
            <person name="Wallace R.J.Jr."/>
            <person name="Hasan N.A."/>
            <person name="Reischl U."/>
            <person name="Sanchez S."/>
        </authorList>
    </citation>
    <scope>NUCLEOTIDE SEQUENCE [LARGE SCALE GENOMIC DNA]</scope>
    <source>
        <strain evidence="2 3">15515</strain>
    </source>
</reference>
<feature type="transmembrane region" description="Helical" evidence="1">
    <location>
        <begin position="64"/>
        <end position="84"/>
    </location>
</feature>
<name>A0A1S1LIQ7_MYCCH</name>
<proteinExistence type="predicted"/>
<keyword evidence="1" id="KW-0812">Transmembrane</keyword>
<sequence>MSKPQRPWWFIATLAVLGIWLVGAHISQISNIWVSLNLIVPAGKPHLFTLPLAHPAVGVDLRTLTSLAGLAMIASAIATWISYLHRAPITSEPQEN</sequence>
<organism evidence="2 3">
    <name type="scientific">Mycobacteroides chelonae</name>
    <name type="common">Mycobacterium chelonae</name>
    <dbReference type="NCBI Taxonomy" id="1774"/>
    <lineage>
        <taxon>Bacteria</taxon>
        <taxon>Bacillati</taxon>
        <taxon>Actinomycetota</taxon>
        <taxon>Actinomycetes</taxon>
        <taxon>Mycobacteriales</taxon>
        <taxon>Mycobacteriaceae</taxon>
        <taxon>Mycobacteroides</taxon>
    </lineage>
</organism>
<dbReference type="AlphaFoldDB" id="A0A1S1LIQ7"/>
<gene>
    <name evidence="2" type="ORF">BKG82_26570</name>
</gene>
<evidence type="ECO:0000313" key="3">
    <source>
        <dbReference type="Proteomes" id="UP000180043"/>
    </source>
</evidence>